<accession>A0A1H9UBH5</accession>
<gene>
    <name evidence="1" type="ORF">SAMN05444126_11379</name>
</gene>
<comment type="caution">
    <text evidence="1">The sequence shown here is derived from an EMBL/GenBank/DDBJ whole genome shotgun (WGS) entry which is preliminary data.</text>
</comment>
<name>A0A1H9UBH5_9BACI</name>
<dbReference type="RefSeq" id="WP_177169696.1">
    <property type="nucleotide sequence ID" value="NZ_FOGV01000013.1"/>
</dbReference>
<dbReference type="Proteomes" id="UP000199318">
    <property type="component" value="Unassembled WGS sequence"/>
</dbReference>
<evidence type="ECO:0000313" key="1">
    <source>
        <dbReference type="EMBL" id="SES06805.1"/>
    </source>
</evidence>
<dbReference type="AlphaFoldDB" id="A0A1H9UBH5"/>
<proteinExistence type="predicted"/>
<keyword evidence="2" id="KW-1185">Reference proteome</keyword>
<evidence type="ECO:0000313" key="2">
    <source>
        <dbReference type="Proteomes" id="UP000199318"/>
    </source>
</evidence>
<organism evidence="1 2">
    <name type="scientific">Salisediminibacterium halotolerans</name>
    <dbReference type="NCBI Taxonomy" id="517425"/>
    <lineage>
        <taxon>Bacteria</taxon>
        <taxon>Bacillati</taxon>
        <taxon>Bacillota</taxon>
        <taxon>Bacilli</taxon>
        <taxon>Bacillales</taxon>
        <taxon>Bacillaceae</taxon>
        <taxon>Salisediminibacterium</taxon>
    </lineage>
</organism>
<reference evidence="2" key="1">
    <citation type="submission" date="2016-10" db="EMBL/GenBank/DDBJ databases">
        <authorList>
            <person name="de Groot N.N."/>
        </authorList>
    </citation>
    <scope>NUCLEOTIDE SEQUENCE [LARGE SCALE GENOMIC DNA]</scope>
    <source>
        <strain evidence="2">10nlg</strain>
    </source>
</reference>
<dbReference type="STRING" id="1464123.SAMN05444126_11379"/>
<sequence length="48" mass="5637">MDYERFKALLLEVKKRGSADEEINEAELLNYIQNQLKQQINHSKATSE</sequence>
<dbReference type="EMBL" id="FOGV01000013">
    <property type="protein sequence ID" value="SES06805.1"/>
    <property type="molecule type" value="Genomic_DNA"/>
</dbReference>
<protein>
    <submittedName>
        <fullName evidence="1">Uncharacterized protein</fullName>
    </submittedName>
</protein>